<dbReference type="EMBL" id="JBHPEI010000069">
    <property type="protein sequence ID" value="MFC1800111.1"/>
    <property type="molecule type" value="Genomic_DNA"/>
</dbReference>
<protein>
    <recommendedName>
        <fullName evidence="1">ATP-dependent RecD2 DNA helicase OB-fold domain-containing protein</fullName>
    </recommendedName>
</protein>
<proteinExistence type="predicted"/>
<evidence type="ECO:0000259" key="1">
    <source>
        <dbReference type="Pfam" id="PF23139"/>
    </source>
</evidence>
<gene>
    <name evidence="2" type="ORF">ACFL2Z_04285</name>
</gene>
<accession>A0ABV6YPW1</accession>
<feature type="non-terminal residue" evidence="2">
    <location>
        <position position="82"/>
    </location>
</feature>
<sequence>MNDTLYDDLDKAETPGLEGEVARITFQSDDGYTIFVLQCEDRAVTCVGHFARLGVGDEVRLKGDWVVHPRYGKQFNVTGYEV</sequence>
<evidence type="ECO:0000313" key="3">
    <source>
        <dbReference type="Proteomes" id="UP001594288"/>
    </source>
</evidence>
<dbReference type="InterPro" id="IPR055446">
    <property type="entry name" value="RecD2_N_OB"/>
</dbReference>
<reference evidence="2 3" key="1">
    <citation type="submission" date="2024-09" db="EMBL/GenBank/DDBJ databases">
        <authorList>
            <person name="D'Angelo T."/>
        </authorList>
    </citation>
    <scope>NUCLEOTIDE SEQUENCE [LARGE SCALE GENOMIC DNA]</scope>
    <source>
        <strain evidence="2">SAG AM-311-F02</strain>
    </source>
</reference>
<comment type="caution">
    <text evidence="2">The sequence shown here is derived from an EMBL/GenBank/DDBJ whole genome shotgun (WGS) entry which is preliminary data.</text>
</comment>
<evidence type="ECO:0000313" key="2">
    <source>
        <dbReference type="EMBL" id="MFC1800111.1"/>
    </source>
</evidence>
<feature type="domain" description="ATP-dependent RecD2 DNA helicase OB-fold" evidence="1">
    <location>
        <begin position="17"/>
        <end position="81"/>
    </location>
</feature>
<keyword evidence="3" id="KW-1185">Reference proteome</keyword>
<organism evidence="2 3">
    <name type="scientific">Eiseniibacteriota bacterium</name>
    <dbReference type="NCBI Taxonomy" id="2212470"/>
    <lineage>
        <taxon>Bacteria</taxon>
        <taxon>Candidatus Eiseniibacteriota</taxon>
    </lineage>
</organism>
<name>A0ABV6YPW1_UNCEI</name>
<dbReference type="Pfam" id="PF23139">
    <property type="entry name" value="OB_YrrC"/>
    <property type="match status" value="1"/>
</dbReference>
<dbReference type="Proteomes" id="UP001594288">
    <property type="component" value="Unassembled WGS sequence"/>
</dbReference>